<dbReference type="GO" id="GO:0009279">
    <property type="term" value="C:cell outer membrane"/>
    <property type="evidence" value="ECO:0007669"/>
    <property type="project" value="UniProtKB-SubCell"/>
</dbReference>
<dbReference type="PANTHER" id="PTHR35093:SF8">
    <property type="entry name" value="OUTER MEMBRANE PROTEIN NMB0088-RELATED"/>
    <property type="match status" value="1"/>
</dbReference>
<keyword evidence="3" id="KW-1134">Transmembrane beta strand</keyword>
<dbReference type="Pfam" id="PF03349">
    <property type="entry name" value="Toluene_X"/>
    <property type="match status" value="1"/>
</dbReference>
<evidence type="ECO:0000256" key="7">
    <source>
        <dbReference type="ARBA" id="ARBA00023237"/>
    </source>
</evidence>
<evidence type="ECO:0000256" key="5">
    <source>
        <dbReference type="ARBA" id="ARBA00022729"/>
    </source>
</evidence>
<dbReference type="RefSeq" id="WP_143012084.1">
    <property type="nucleotide sequence ID" value="NZ_CALFZY010000038.1"/>
</dbReference>
<dbReference type="Gene3D" id="2.40.160.60">
    <property type="entry name" value="Outer membrane protein transport protein (OMPP1/FadL/TodX)"/>
    <property type="match status" value="1"/>
</dbReference>
<comment type="similarity">
    <text evidence="2">Belongs to the OmpP1/FadL family.</text>
</comment>
<dbReference type="InterPro" id="IPR005017">
    <property type="entry name" value="OMPP1/FadL/TodX"/>
</dbReference>
<name>A0A1G7AHD1_9BACT</name>
<feature type="signal peptide" evidence="8">
    <location>
        <begin position="1"/>
        <end position="27"/>
    </location>
</feature>
<evidence type="ECO:0000256" key="4">
    <source>
        <dbReference type="ARBA" id="ARBA00022692"/>
    </source>
</evidence>
<proteinExistence type="inferred from homology"/>
<dbReference type="AlphaFoldDB" id="A0A1G7AHD1"/>
<reference evidence="10" key="1">
    <citation type="submission" date="2016-10" db="EMBL/GenBank/DDBJ databases">
        <authorList>
            <person name="Varghese N."/>
            <person name="Submissions S."/>
        </authorList>
    </citation>
    <scope>NUCLEOTIDE SEQUENCE [LARGE SCALE GENOMIC DNA]</scope>
    <source>
        <strain evidence="10">DSM 8987</strain>
    </source>
</reference>
<dbReference type="PANTHER" id="PTHR35093">
    <property type="entry name" value="OUTER MEMBRANE PROTEIN NMB0088-RELATED"/>
    <property type="match status" value="1"/>
</dbReference>
<accession>A0A1G7AHD1</accession>
<evidence type="ECO:0000256" key="2">
    <source>
        <dbReference type="ARBA" id="ARBA00008163"/>
    </source>
</evidence>
<dbReference type="Proteomes" id="UP000243205">
    <property type="component" value="Unassembled WGS sequence"/>
</dbReference>
<dbReference type="GO" id="GO:0015483">
    <property type="term" value="F:long-chain fatty acid transporting porin activity"/>
    <property type="evidence" value="ECO:0007669"/>
    <property type="project" value="TreeGrafter"/>
</dbReference>
<keyword evidence="7" id="KW-0998">Cell outer membrane</keyword>
<keyword evidence="4" id="KW-0812">Transmembrane</keyword>
<keyword evidence="10" id="KW-1185">Reference proteome</keyword>
<protein>
    <submittedName>
        <fullName evidence="9">Long-chain fatty acid transport protein</fullName>
    </submittedName>
</protein>
<gene>
    <name evidence="9" type="ORF">SAMN05661003_10448</name>
</gene>
<evidence type="ECO:0000313" key="9">
    <source>
        <dbReference type="EMBL" id="SDE14231.1"/>
    </source>
</evidence>
<evidence type="ECO:0000313" key="10">
    <source>
        <dbReference type="Proteomes" id="UP000243205"/>
    </source>
</evidence>
<comment type="subcellular location">
    <subcellularLocation>
        <location evidence="1">Cell outer membrane</location>
        <topology evidence="1">Multi-pass membrane protein</topology>
    </subcellularLocation>
</comment>
<evidence type="ECO:0000256" key="3">
    <source>
        <dbReference type="ARBA" id="ARBA00022452"/>
    </source>
</evidence>
<dbReference type="EMBL" id="FNAQ01000004">
    <property type="protein sequence ID" value="SDE14231.1"/>
    <property type="molecule type" value="Genomic_DNA"/>
</dbReference>
<dbReference type="OrthoDB" id="9922at2"/>
<evidence type="ECO:0000256" key="1">
    <source>
        <dbReference type="ARBA" id="ARBA00004571"/>
    </source>
</evidence>
<organism evidence="9 10">
    <name type="scientific">Desulfuromonas thiophila</name>
    <dbReference type="NCBI Taxonomy" id="57664"/>
    <lineage>
        <taxon>Bacteria</taxon>
        <taxon>Pseudomonadati</taxon>
        <taxon>Thermodesulfobacteriota</taxon>
        <taxon>Desulfuromonadia</taxon>
        <taxon>Desulfuromonadales</taxon>
        <taxon>Desulfuromonadaceae</taxon>
        <taxon>Desulfuromonas</taxon>
    </lineage>
</organism>
<feature type="chain" id="PRO_5017231260" evidence="8">
    <location>
        <begin position="28"/>
        <end position="445"/>
    </location>
</feature>
<keyword evidence="6" id="KW-0472">Membrane</keyword>
<dbReference type="SUPFAM" id="SSF56935">
    <property type="entry name" value="Porins"/>
    <property type="match status" value="1"/>
</dbReference>
<sequence length="445" mass="48887">MKSSPKQHLMGVALLSLVTLLPAVAGAAGFHIREQGAKAMAMANAFVAQADDPSAIFYNPAGIAFQSGTQVSLGVTVINVPETEFKGTTRLGDNRPGLGVEQAVDTKARDDVFFPPNFYMTSSKADSPWAFGIGVGSLYPLAKRWDTTSPFRDEIKEIAIKPININPTVAYRFDALKLALAVGVDYTYADVWLEKSACADAYALGAAPLPGLAAVQLGELEMEADGDGWGYNAGLLWRPSERLSVGVAYRSEIELEFDGDADYQITAAGNQVYSALAGYSDMVYGTGAETKITLPETWSFGLAIKPIERLTLELDADRFGWSSYDSLDIYFSENRILADSLNPKNWNDVWAYRFGLQYALTDQLDLRAGYARDNNPIPNGTLGPELPDSDRNNYTFGFGYHSERAVFDFAYMWVDFDDRRVNNETQAGTYESDAHLFAANLTYFF</sequence>
<evidence type="ECO:0000256" key="8">
    <source>
        <dbReference type="SAM" id="SignalP"/>
    </source>
</evidence>
<keyword evidence="5 8" id="KW-0732">Signal</keyword>
<evidence type="ECO:0000256" key="6">
    <source>
        <dbReference type="ARBA" id="ARBA00023136"/>
    </source>
</evidence>